<name>A0A8X6J222_TRICU</name>
<proteinExistence type="predicted"/>
<keyword evidence="2" id="KW-1185">Reference proteome</keyword>
<organism evidence="1 2">
    <name type="scientific">Trichonephila clavata</name>
    <name type="common">Joro spider</name>
    <name type="synonym">Nephila clavata</name>
    <dbReference type="NCBI Taxonomy" id="2740835"/>
    <lineage>
        <taxon>Eukaryota</taxon>
        <taxon>Metazoa</taxon>
        <taxon>Ecdysozoa</taxon>
        <taxon>Arthropoda</taxon>
        <taxon>Chelicerata</taxon>
        <taxon>Arachnida</taxon>
        <taxon>Araneae</taxon>
        <taxon>Araneomorphae</taxon>
        <taxon>Entelegynae</taxon>
        <taxon>Araneoidea</taxon>
        <taxon>Nephilidae</taxon>
        <taxon>Trichonephila</taxon>
    </lineage>
</organism>
<evidence type="ECO:0000313" key="1">
    <source>
        <dbReference type="EMBL" id="GFR33784.1"/>
    </source>
</evidence>
<dbReference type="Proteomes" id="UP000887116">
    <property type="component" value="Unassembled WGS sequence"/>
</dbReference>
<accession>A0A8X6J222</accession>
<sequence length="93" mass="10762">MKEQRKRNWYNAFRIGLPNLAGNTETPFSPAKGQIMKSLIMDEVWDTLQLCSRNTHETVGIIDLPFHPPTQYIFFRCLSQETLLLSFLAVGEF</sequence>
<dbReference type="AlphaFoldDB" id="A0A8X6J222"/>
<dbReference type="OrthoDB" id="10432863at2759"/>
<gene>
    <name evidence="1" type="ORF">TNCT_198961</name>
</gene>
<reference evidence="1" key="1">
    <citation type="submission" date="2020-07" db="EMBL/GenBank/DDBJ databases">
        <title>Multicomponent nature underlies the extraordinary mechanical properties of spider dragline silk.</title>
        <authorList>
            <person name="Kono N."/>
            <person name="Nakamura H."/>
            <person name="Mori M."/>
            <person name="Yoshida Y."/>
            <person name="Ohtoshi R."/>
            <person name="Malay A.D."/>
            <person name="Moran D.A.P."/>
            <person name="Tomita M."/>
            <person name="Numata K."/>
            <person name="Arakawa K."/>
        </authorList>
    </citation>
    <scope>NUCLEOTIDE SEQUENCE</scope>
</reference>
<evidence type="ECO:0000313" key="2">
    <source>
        <dbReference type="Proteomes" id="UP000887116"/>
    </source>
</evidence>
<protein>
    <submittedName>
        <fullName evidence="1">Uncharacterized protein</fullName>
    </submittedName>
</protein>
<dbReference type="EMBL" id="BMAO01029727">
    <property type="protein sequence ID" value="GFR33784.1"/>
    <property type="molecule type" value="Genomic_DNA"/>
</dbReference>
<comment type="caution">
    <text evidence="1">The sequence shown here is derived from an EMBL/GenBank/DDBJ whole genome shotgun (WGS) entry which is preliminary data.</text>
</comment>